<dbReference type="GO" id="GO:0016810">
    <property type="term" value="F:hydrolase activity, acting on carbon-nitrogen (but not peptide) bonds"/>
    <property type="evidence" value="ECO:0007669"/>
    <property type="project" value="InterPro"/>
</dbReference>
<dbReference type="Pfam" id="PF01522">
    <property type="entry name" value="Polysacc_deac_1"/>
    <property type="match status" value="1"/>
</dbReference>
<organism evidence="5 6">
    <name type="scientific">Actinomyces viscosus</name>
    <dbReference type="NCBI Taxonomy" id="1656"/>
    <lineage>
        <taxon>Bacteria</taxon>
        <taxon>Bacillati</taxon>
        <taxon>Actinomycetota</taxon>
        <taxon>Actinomycetes</taxon>
        <taxon>Actinomycetales</taxon>
        <taxon>Actinomycetaceae</taxon>
        <taxon>Actinomyces</taxon>
    </lineage>
</organism>
<proteinExistence type="predicted"/>
<evidence type="ECO:0000313" key="5">
    <source>
        <dbReference type="EMBL" id="VEI14414.1"/>
    </source>
</evidence>
<keyword evidence="2 5" id="KW-0378">Hydrolase</keyword>
<dbReference type="SUPFAM" id="SSF88713">
    <property type="entry name" value="Glycoside hydrolase/deacetylase"/>
    <property type="match status" value="1"/>
</dbReference>
<dbReference type="Proteomes" id="UP000268658">
    <property type="component" value="Chromosome"/>
</dbReference>
<dbReference type="AlphaFoldDB" id="A0A448PHM4"/>
<dbReference type="OrthoDB" id="9763050at2"/>
<name>A0A448PHM4_ACTVI</name>
<dbReference type="GO" id="GO:0016020">
    <property type="term" value="C:membrane"/>
    <property type="evidence" value="ECO:0007669"/>
    <property type="project" value="TreeGrafter"/>
</dbReference>
<dbReference type="PANTHER" id="PTHR10587">
    <property type="entry name" value="GLYCOSYL TRANSFERASE-RELATED"/>
    <property type="match status" value="1"/>
</dbReference>
<dbReference type="KEGG" id="avc:NCTC10951_00270"/>
<keyword evidence="4" id="KW-0732">Signal</keyword>
<evidence type="ECO:0000256" key="1">
    <source>
        <dbReference type="ARBA" id="ARBA00022723"/>
    </source>
</evidence>
<dbReference type="GO" id="GO:0046872">
    <property type="term" value="F:metal ion binding"/>
    <property type="evidence" value="ECO:0007669"/>
    <property type="project" value="UniProtKB-KW"/>
</dbReference>
<feature type="region of interest" description="Disordered" evidence="3">
    <location>
        <begin position="28"/>
        <end position="85"/>
    </location>
</feature>
<dbReference type="EMBL" id="LR134477">
    <property type="protein sequence ID" value="VEI14414.1"/>
    <property type="molecule type" value="Genomic_DNA"/>
</dbReference>
<evidence type="ECO:0000313" key="6">
    <source>
        <dbReference type="Proteomes" id="UP000268658"/>
    </source>
</evidence>
<feature type="chain" id="PRO_5038539044" evidence="4">
    <location>
        <begin position="21"/>
        <end position="290"/>
    </location>
</feature>
<protein>
    <submittedName>
        <fullName evidence="5">Probable polysaccharide deacetylase pdaA</fullName>
        <ecNumber evidence="5">3.-.-.-</ecNumber>
    </submittedName>
</protein>
<evidence type="ECO:0000256" key="3">
    <source>
        <dbReference type="SAM" id="MobiDB-lite"/>
    </source>
</evidence>
<feature type="compositionally biased region" description="Low complexity" evidence="3">
    <location>
        <begin position="32"/>
        <end position="52"/>
    </location>
</feature>
<gene>
    <name evidence="5" type="primary">pdaA</name>
    <name evidence="5" type="ORF">NCTC10951_00270</name>
</gene>
<dbReference type="RefSeq" id="WP_126413090.1">
    <property type="nucleotide sequence ID" value="NZ_JASPER010000020.1"/>
</dbReference>
<keyword evidence="1" id="KW-0479">Metal-binding</keyword>
<dbReference type="Gene3D" id="3.20.20.370">
    <property type="entry name" value="Glycoside hydrolase/deacetylase"/>
    <property type="match status" value="1"/>
</dbReference>
<sequence>MQRRDFLLSLAAGTAGCLSACTAVQSAPRADSSSSSLTQATASAPTPASQAPSPTPSPTPSLSPLHLQDGPPPLPAPTPADSLITGLPENVGNVVAITVDDGVDSSVVDAYLDFAKDSGVRLTFFVTGVYPSWTDNRDKLRPLVESGQVQLANHTWTHPDLTTLSEGALIDELTQCENLLRNTYGVTGAPFIRPPYGSRSSFTDSVCAKAGYTTAALWYGSFGDSGLLTEDVLLGEAQKWLLAQHIVIGHANFPTVTHLYGQIIDILRQRSLLTATLDDVYFGPGHSRRA</sequence>
<dbReference type="InterPro" id="IPR050248">
    <property type="entry name" value="Polysacc_deacetylase_ArnD"/>
</dbReference>
<dbReference type="PROSITE" id="PS51257">
    <property type="entry name" value="PROKAR_LIPOPROTEIN"/>
    <property type="match status" value="1"/>
</dbReference>
<feature type="signal peptide" evidence="4">
    <location>
        <begin position="1"/>
        <end position="20"/>
    </location>
</feature>
<reference evidence="5 6" key="1">
    <citation type="submission" date="2018-12" db="EMBL/GenBank/DDBJ databases">
        <authorList>
            <consortium name="Pathogen Informatics"/>
        </authorList>
    </citation>
    <scope>NUCLEOTIDE SEQUENCE [LARGE SCALE GENOMIC DNA]</scope>
    <source>
        <strain evidence="5 6">NCTC10951</strain>
    </source>
</reference>
<evidence type="ECO:0000256" key="4">
    <source>
        <dbReference type="SAM" id="SignalP"/>
    </source>
</evidence>
<dbReference type="PROSITE" id="PS51677">
    <property type="entry name" value="NODB"/>
    <property type="match status" value="1"/>
</dbReference>
<dbReference type="InterPro" id="IPR011330">
    <property type="entry name" value="Glyco_hydro/deAcase_b/a-brl"/>
</dbReference>
<accession>A0A448PHM4</accession>
<dbReference type="EC" id="3.-.-.-" evidence="5"/>
<dbReference type="GO" id="GO:0005975">
    <property type="term" value="P:carbohydrate metabolic process"/>
    <property type="evidence" value="ECO:0007669"/>
    <property type="project" value="InterPro"/>
</dbReference>
<dbReference type="InterPro" id="IPR002509">
    <property type="entry name" value="NODB_dom"/>
</dbReference>
<dbReference type="CDD" id="cd10917">
    <property type="entry name" value="CE4_NodB_like_6s_7s"/>
    <property type="match status" value="1"/>
</dbReference>
<dbReference type="PANTHER" id="PTHR10587:SF133">
    <property type="entry name" value="CHITIN DEACETYLASE 1-RELATED"/>
    <property type="match status" value="1"/>
</dbReference>
<evidence type="ECO:0000256" key="2">
    <source>
        <dbReference type="ARBA" id="ARBA00022801"/>
    </source>
</evidence>